<dbReference type="KEGG" id="mgj:MGM1_2620"/>
<keyword evidence="3" id="KW-1185">Reference proteome</keyword>
<dbReference type="Proteomes" id="UP000030066">
    <property type="component" value="Chromosome"/>
</dbReference>
<dbReference type="InterPro" id="IPR000120">
    <property type="entry name" value="Amidase"/>
</dbReference>
<gene>
    <name evidence="2" type="primary">gatA</name>
    <name evidence="2" type="ORF">MGM1_2620</name>
</gene>
<dbReference type="HOGENOM" id="CLU_009600_0_3_14"/>
<evidence type="ECO:0000313" key="2">
    <source>
        <dbReference type="EMBL" id="AIV03636.1"/>
    </source>
</evidence>
<evidence type="ECO:0000313" key="3">
    <source>
        <dbReference type="Proteomes" id="UP000030066"/>
    </source>
</evidence>
<proteinExistence type="predicted"/>
<name>A0A097SSS5_9BACT</name>
<dbReference type="GO" id="GO:0016740">
    <property type="term" value="F:transferase activity"/>
    <property type="evidence" value="ECO:0007669"/>
    <property type="project" value="UniProtKB-KW"/>
</dbReference>
<dbReference type="InterPro" id="IPR023631">
    <property type="entry name" value="Amidase_dom"/>
</dbReference>
<dbReference type="Pfam" id="PF01425">
    <property type="entry name" value="Amidase"/>
    <property type="match status" value="1"/>
</dbReference>
<feature type="domain" description="Amidase" evidence="1">
    <location>
        <begin position="20"/>
        <end position="463"/>
    </location>
</feature>
<dbReference type="SUPFAM" id="SSF75304">
    <property type="entry name" value="Amidase signature (AS) enzymes"/>
    <property type="match status" value="1"/>
</dbReference>
<dbReference type="InterPro" id="IPR036928">
    <property type="entry name" value="AS_sf"/>
</dbReference>
<accession>A0A097SSS5</accession>
<reference evidence="2 3" key="1">
    <citation type="journal article" date="2014" name="PLoS ONE">
        <title>An emerging Mycoplasma associated with trichomoniasis, vaginal infection and disease.</title>
        <authorList>
            <consortium name="Vaginal Microbiome Consortium"/>
            <person name="Fettweis J.M."/>
            <person name="Serrano M.G."/>
            <person name="Huang B."/>
            <person name="Brooks J.P."/>
            <person name="Glascock A.L."/>
            <person name="Sheth N.U."/>
            <person name="Strauss J.F.III."/>
            <person name="Jefferson K.K."/>
            <person name="Buck G.A."/>
        </authorList>
    </citation>
    <scope>NUCLEOTIDE SEQUENCE [LARGE SCALE GENOMIC DNA]</scope>
    <source>
        <strain evidence="2 3">VCU_M1</strain>
    </source>
</reference>
<protein>
    <submittedName>
        <fullName evidence="2">Glutamyl-tRNA(Gln) and/or aspartyl-tRNA(Asn) amidotransferase subunit A</fullName>
    </submittedName>
</protein>
<dbReference type="STRING" id="1318617.MGM1_2620"/>
<evidence type="ECO:0000259" key="1">
    <source>
        <dbReference type="Pfam" id="PF01425"/>
    </source>
</evidence>
<sequence length="482" mass="53279">MNKSQILSLHKKLIDGKITINEVVNKVKQTQNKLKDTNTIITSTINLADIKKLQDNLVNEKDNLLYAIPYSLKDNIATENIKTTGGSLFLKDFIPPYSATVYELLKAKNGILTSKVNLDEFGLGGTGIFSAFGIVRNIYNSDYTTAGSSSGSVNAVASGESLYSIGTDTGDSIRRPASFVGVVGFKPSYGLVSRYGVYPYAPSLDHVGVLAQYVTDVAIVFETIAAFDDKDMSSQQNPIPCYYKCLTPMSELKIGVIKGIESHLASDVKELYLNAIKQLKANGHKIIEKNVDWSLIETIGITYKIISYAEATSCYANMTGICFGTNFDNNIRGFEKIIKNNRSKGFGRQLKRRFIIGEYLTSAENYFDLLYKSRKCRQALSDLYDSLCDGVDVFINPGASSTAFKINNVINKKVDANICDDIQELGNFSGSPSITIPVGLSKENNLPFGITINAKYKEDQKLLNVALTMETIFDFKQKENQW</sequence>
<dbReference type="PANTHER" id="PTHR11895">
    <property type="entry name" value="TRANSAMIDASE"/>
    <property type="match status" value="1"/>
</dbReference>
<dbReference type="AlphaFoldDB" id="A0A097SSS5"/>
<dbReference type="eggNOG" id="COG0154">
    <property type="taxonomic scope" value="Bacteria"/>
</dbReference>
<organism evidence="2 3">
    <name type="scientific">Candidatus Malacoplasma girerdii</name>
    <dbReference type="NCBI Taxonomy" id="1318617"/>
    <lineage>
        <taxon>Bacteria</taxon>
        <taxon>Bacillati</taxon>
        <taxon>Mycoplasmatota</taxon>
        <taxon>Mycoplasmoidales</taxon>
        <taxon>Mycoplasmoidaceae</taxon>
        <taxon>Malacoplasma</taxon>
    </lineage>
</organism>
<dbReference type="EMBL" id="CP007711">
    <property type="protein sequence ID" value="AIV03636.1"/>
    <property type="molecule type" value="Genomic_DNA"/>
</dbReference>
<dbReference type="PANTHER" id="PTHR11895:SF151">
    <property type="entry name" value="GLUTAMYL-TRNA(GLN) AMIDOTRANSFERASE SUBUNIT A"/>
    <property type="match status" value="1"/>
</dbReference>
<dbReference type="Gene3D" id="3.90.1300.10">
    <property type="entry name" value="Amidase signature (AS) domain"/>
    <property type="match status" value="1"/>
</dbReference>